<dbReference type="PANTHER" id="PTHR28106">
    <property type="entry name" value="MITOCHONDRIAL ATPASE COMPLEX SUBUNIT ATP10"/>
    <property type="match status" value="1"/>
</dbReference>
<evidence type="ECO:0000256" key="1">
    <source>
        <dbReference type="SAM" id="MobiDB-lite"/>
    </source>
</evidence>
<feature type="region of interest" description="Disordered" evidence="1">
    <location>
        <begin position="35"/>
        <end position="65"/>
    </location>
</feature>
<gene>
    <name evidence="2" type="ORF">AG1IA_04446</name>
</gene>
<accession>L8WXG2</accession>
<dbReference type="OMA" id="QNIRITC"/>
<dbReference type="EMBL" id="AFRT01001044">
    <property type="protein sequence ID" value="ELU41512.1"/>
    <property type="molecule type" value="Genomic_DNA"/>
</dbReference>
<keyword evidence="3" id="KW-1185">Reference proteome</keyword>
<dbReference type="STRING" id="983506.L8WXG2"/>
<dbReference type="AlphaFoldDB" id="L8WXG2"/>
<sequence>MLSNICRIRQNGRLCIARAITAPRVRCIQFNSSSRSAPLPENKTGSNPQTTEEPNRIPTETPEDTGVPLQFLSRPLGVTEVPSALPKSWEAKREELLDREKHIERRRHLWALLSLLNVLQIHSMHQQGYDYHGYIVQILISAKESAILPRCKRSFVGQPKHGTYYICLRGSDHPAIDSLYQNIRITCTIFCRTNSRRTQAQQKISIYADQPSREFTKIMARLVVVILAPQNMEYLRVPLGKLIPCLTERNFLTMRAVGMENKHIGYTYLVDENLKVRWAGCAFARPEESEALANCTRVLLDRLAGNKT</sequence>
<dbReference type="InterPro" id="IPR007849">
    <property type="entry name" value="ATP10"/>
</dbReference>
<organism evidence="2 3">
    <name type="scientific">Thanatephorus cucumeris (strain AG1-IA)</name>
    <name type="common">Rice sheath blight fungus</name>
    <name type="synonym">Rhizoctonia solani</name>
    <dbReference type="NCBI Taxonomy" id="983506"/>
    <lineage>
        <taxon>Eukaryota</taxon>
        <taxon>Fungi</taxon>
        <taxon>Dikarya</taxon>
        <taxon>Basidiomycota</taxon>
        <taxon>Agaricomycotina</taxon>
        <taxon>Agaricomycetes</taxon>
        <taxon>Cantharellales</taxon>
        <taxon>Ceratobasidiaceae</taxon>
        <taxon>Rhizoctonia</taxon>
        <taxon>Rhizoctonia solani AG-1</taxon>
    </lineage>
</organism>
<dbReference type="PANTHER" id="PTHR28106:SF1">
    <property type="entry name" value="MITOCHONDRIAL ATPASE COMPLEX SUBUNIT ATP10"/>
    <property type="match status" value="1"/>
</dbReference>
<dbReference type="GO" id="GO:0033615">
    <property type="term" value="P:mitochondrial proton-transporting ATP synthase complex assembly"/>
    <property type="evidence" value="ECO:0007669"/>
    <property type="project" value="TreeGrafter"/>
</dbReference>
<reference evidence="2 3" key="1">
    <citation type="journal article" date="2013" name="Nat. Commun.">
        <title>The evolution and pathogenic mechanisms of the rice sheath blight pathogen.</title>
        <authorList>
            <person name="Zheng A."/>
            <person name="Lin R."/>
            <person name="Xu L."/>
            <person name="Qin P."/>
            <person name="Tang C."/>
            <person name="Ai P."/>
            <person name="Zhang D."/>
            <person name="Liu Y."/>
            <person name="Sun Z."/>
            <person name="Feng H."/>
            <person name="Wang Y."/>
            <person name="Chen Y."/>
            <person name="Liang X."/>
            <person name="Fu R."/>
            <person name="Li Q."/>
            <person name="Zhang J."/>
            <person name="Yu X."/>
            <person name="Xie Z."/>
            <person name="Ding L."/>
            <person name="Guan P."/>
            <person name="Tang J."/>
            <person name="Liang Y."/>
            <person name="Wang S."/>
            <person name="Deng Q."/>
            <person name="Li S."/>
            <person name="Zhu J."/>
            <person name="Wang L."/>
            <person name="Liu H."/>
            <person name="Li P."/>
        </authorList>
    </citation>
    <scope>NUCLEOTIDE SEQUENCE [LARGE SCALE GENOMIC DNA]</scope>
    <source>
        <strain evidence="3">AG-1 IA</strain>
    </source>
</reference>
<comment type="caution">
    <text evidence="2">The sequence shown here is derived from an EMBL/GenBank/DDBJ whole genome shotgun (WGS) entry which is preliminary data.</text>
</comment>
<name>L8WXG2_THACA</name>
<evidence type="ECO:0000313" key="3">
    <source>
        <dbReference type="Proteomes" id="UP000011668"/>
    </source>
</evidence>
<feature type="compositionally biased region" description="Polar residues" evidence="1">
    <location>
        <begin position="43"/>
        <end position="52"/>
    </location>
</feature>
<dbReference type="OrthoDB" id="17089at2759"/>
<proteinExistence type="predicted"/>
<dbReference type="GO" id="GO:0005743">
    <property type="term" value="C:mitochondrial inner membrane"/>
    <property type="evidence" value="ECO:0007669"/>
    <property type="project" value="TreeGrafter"/>
</dbReference>
<dbReference type="Proteomes" id="UP000011668">
    <property type="component" value="Unassembled WGS sequence"/>
</dbReference>
<protein>
    <submittedName>
        <fullName evidence="2">ATP10 domain-containing protein</fullName>
    </submittedName>
</protein>
<evidence type="ECO:0000313" key="2">
    <source>
        <dbReference type="EMBL" id="ELU41512.1"/>
    </source>
</evidence>
<dbReference type="Pfam" id="PF05176">
    <property type="entry name" value="ATP-synt_10"/>
    <property type="match status" value="1"/>
</dbReference>
<dbReference type="HOGENOM" id="CLU_047290_0_0_1"/>